<evidence type="ECO:0000259" key="1">
    <source>
        <dbReference type="PROSITE" id="PS50824"/>
    </source>
</evidence>
<reference evidence="2 3" key="1">
    <citation type="submission" date="2019-03" db="EMBL/GenBank/DDBJ databases">
        <title>First draft genome of Liparis tanakae, snailfish: a comprehensive survey of snailfish specific genes.</title>
        <authorList>
            <person name="Kim W."/>
            <person name="Song I."/>
            <person name="Jeong J.-H."/>
            <person name="Kim D."/>
            <person name="Kim S."/>
            <person name="Ryu S."/>
            <person name="Song J.Y."/>
            <person name="Lee S.K."/>
        </authorList>
    </citation>
    <scope>NUCLEOTIDE SEQUENCE [LARGE SCALE GENOMIC DNA]</scope>
    <source>
        <tissue evidence="2">Muscle</tissue>
    </source>
</reference>
<dbReference type="Pfam" id="PF02758">
    <property type="entry name" value="PYRIN"/>
    <property type="match status" value="1"/>
</dbReference>
<protein>
    <recommendedName>
        <fullName evidence="1">Pyrin domain-containing protein</fullName>
    </recommendedName>
</protein>
<dbReference type="Gene3D" id="1.10.533.10">
    <property type="entry name" value="Death Domain, Fas"/>
    <property type="match status" value="1"/>
</dbReference>
<organism evidence="2 3">
    <name type="scientific">Liparis tanakae</name>
    <name type="common">Tanaka's snailfish</name>
    <dbReference type="NCBI Taxonomy" id="230148"/>
    <lineage>
        <taxon>Eukaryota</taxon>
        <taxon>Metazoa</taxon>
        <taxon>Chordata</taxon>
        <taxon>Craniata</taxon>
        <taxon>Vertebrata</taxon>
        <taxon>Euteleostomi</taxon>
        <taxon>Actinopterygii</taxon>
        <taxon>Neopterygii</taxon>
        <taxon>Teleostei</taxon>
        <taxon>Neoteleostei</taxon>
        <taxon>Acanthomorphata</taxon>
        <taxon>Eupercaria</taxon>
        <taxon>Perciformes</taxon>
        <taxon>Cottioidei</taxon>
        <taxon>Cottales</taxon>
        <taxon>Liparidae</taxon>
        <taxon>Liparis</taxon>
    </lineage>
</organism>
<feature type="domain" description="Pyrin" evidence="1">
    <location>
        <begin position="1"/>
        <end position="90"/>
    </location>
</feature>
<dbReference type="Proteomes" id="UP000314294">
    <property type="component" value="Unassembled WGS sequence"/>
</dbReference>
<accession>A0A4Z2G381</accession>
<comment type="caution">
    <text evidence="2">The sequence shown here is derived from an EMBL/GenBank/DDBJ whole genome shotgun (WGS) entry which is preliminary data.</text>
</comment>
<dbReference type="SMART" id="SM01289">
    <property type="entry name" value="PYRIN"/>
    <property type="match status" value="1"/>
</dbReference>
<dbReference type="PROSITE" id="PS50824">
    <property type="entry name" value="DAPIN"/>
    <property type="match status" value="1"/>
</dbReference>
<dbReference type="SUPFAM" id="SSF47986">
    <property type="entry name" value="DEATH domain"/>
    <property type="match status" value="1"/>
</dbReference>
<evidence type="ECO:0000313" key="2">
    <source>
        <dbReference type="EMBL" id="TNN48036.1"/>
    </source>
</evidence>
<dbReference type="AlphaFoldDB" id="A0A4Z2G381"/>
<dbReference type="EMBL" id="SRLO01000713">
    <property type="protein sequence ID" value="TNN48036.1"/>
    <property type="molecule type" value="Genomic_DNA"/>
</dbReference>
<dbReference type="OrthoDB" id="10058437at2759"/>
<proteinExistence type="predicted"/>
<dbReference type="InterPro" id="IPR011029">
    <property type="entry name" value="DEATH-like_dom_sf"/>
</dbReference>
<keyword evidence="3" id="KW-1185">Reference proteome</keyword>
<gene>
    <name evidence="2" type="ORF">EYF80_041741</name>
</gene>
<sequence>MTSVPLLLLDTLDDLSHEDFKRFQWLLENGVLDSCRPVARSRLEDTDRAGTVSAMTRDYGEGMAVNVGVEILKQMGNNNAAEKLRRRRAGLCVVLVLSERKAHRTHHCGDVQLVVQGVGPVVLIQGHFGQRHRSAEVEEGRDAVIGEVLTDEEEEDKRRMTFVPVMWRLSFTETQLSQTHG</sequence>
<evidence type="ECO:0000313" key="3">
    <source>
        <dbReference type="Proteomes" id="UP000314294"/>
    </source>
</evidence>
<dbReference type="InterPro" id="IPR004020">
    <property type="entry name" value="DAPIN"/>
</dbReference>
<name>A0A4Z2G381_9TELE</name>